<evidence type="ECO:0000313" key="3">
    <source>
        <dbReference type="EMBL" id="RZU48927.1"/>
    </source>
</evidence>
<dbReference type="Pfam" id="PF10756">
    <property type="entry name" value="bPH_6"/>
    <property type="match status" value="1"/>
</dbReference>
<feature type="domain" description="Low molecular weight protein antigen 6 PH" evidence="2">
    <location>
        <begin position="79"/>
        <end position="148"/>
    </location>
</feature>
<dbReference type="AlphaFoldDB" id="A0A4Q7ZE21"/>
<accession>A0A4Q7ZE21</accession>
<keyword evidence="1" id="KW-1133">Transmembrane helix</keyword>
<dbReference type="Proteomes" id="UP000292564">
    <property type="component" value="Unassembled WGS sequence"/>
</dbReference>
<protein>
    <submittedName>
        <fullName evidence="3">PH (Pleckstrin Homology) domain-containing protein</fullName>
    </submittedName>
</protein>
<comment type="caution">
    <text evidence="3">The sequence shown here is derived from an EMBL/GenBank/DDBJ whole genome shotgun (WGS) entry which is preliminary data.</text>
</comment>
<gene>
    <name evidence="3" type="ORF">EV385_0661</name>
</gene>
<feature type="transmembrane region" description="Helical" evidence="1">
    <location>
        <begin position="60"/>
        <end position="78"/>
    </location>
</feature>
<evidence type="ECO:0000259" key="2">
    <source>
        <dbReference type="Pfam" id="PF10756"/>
    </source>
</evidence>
<evidence type="ECO:0000313" key="4">
    <source>
        <dbReference type="Proteomes" id="UP000292564"/>
    </source>
</evidence>
<keyword evidence="1" id="KW-0812">Transmembrane</keyword>
<name>A0A4Q7ZE21_9ACTN</name>
<reference evidence="3 4" key="1">
    <citation type="submission" date="2019-02" db="EMBL/GenBank/DDBJ databases">
        <title>Sequencing the genomes of 1000 actinobacteria strains.</title>
        <authorList>
            <person name="Klenk H.-P."/>
        </authorList>
    </citation>
    <scope>NUCLEOTIDE SEQUENCE [LARGE SCALE GENOMIC DNA]</scope>
    <source>
        <strain evidence="3 4">DSM 45162</strain>
    </source>
</reference>
<keyword evidence="4" id="KW-1185">Reference proteome</keyword>
<dbReference type="EMBL" id="SHKY01000001">
    <property type="protein sequence ID" value="RZU48927.1"/>
    <property type="molecule type" value="Genomic_DNA"/>
</dbReference>
<organism evidence="3 4">
    <name type="scientific">Krasilnikovia cinnamomea</name>
    <dbReference type="NCBI Taxonomy" id="349313"/>
    <lineage>
        <taxon>Bacteria</taxon>
        <taxon>Bacillati</taxon>
        <taxon>Actinomycetota</taxon>
        <taxon>Actinomycetes</taxon>
        <taxon>Micromonosporales</taxon>
        <taxon>Micromonosporaceae</taxon>
        <taxon>Krasilnikovia</taxon>
    </lineage>
</organism>
<dbReference type="InterPro" id="IPR019692">
    <property type="entry name" value="CFP-6_PH"/>
</dbReference>
<evidence type="ECO:0000256" key="1">
    <source>
        <dbReference type="SAM" id="Phobius"/>
    </source>
</evidence>
<feature type="transmembrane region" description="Helical" evidence="1">
    <location>
        <begin position="24"/>
        <end position="48"/>
    </location>
</feature>
<keyword evidence="1" id="KW-0472">Membrane</keyword>
<proteinExistence type="predicted"/>
<sequence>MSGTVVGVTQSSAPVVYRPRRIRWVAGAAAATVVILFTVLSFGLHGATGDGVGQFARGDQTAMIGLGVLIGLGILAFTRPRVSADAAGVRVRNVVGGYELPWSVVRAVRFDRNSPWATLELLDDETISIHALQAVDREYAVEGVRTLRALHQGAADAPT</sequence>